<comment type="caution">
    <text evidence="2">The sequence shown here is derived from an EMBL/GenBank/DDBJ whole genome shotgun (WGS) entry which is preliminary data.</text>
</comment>
<evidence type="ECO:0000313" key="2">
    <source>
        <dbReference type="EMBL" id="KAF4403865.1"/>
    </source>
</evidence>
<feature type="domain" description="RNase H type-1" evidence="1">
    <location>
        <begin position="35"/>
        <end position="127"/>
    </location>
</feature>
<dbReference type="PANTHER" id="PTHR47074">
    <property type="entry name" value="BNAC02G40300D PROTEIN"/>
    <property type="match status" value="1"/>
</dbReference>
<gene>
    <name evidence="2" type="ORF">G4B88_014321</name>
</gene>
<dbReference type="InterPro" id="IPR002156">
    <property type="entry name" value="RNaseH_domain"/>
</dbReference>
<dbReference type="InterPro" id="IPR036397">
    <property type="entry name" value="RNaseH_sf"/>
</dbReference>
<dbReference type="Proteomes" id="UP000583929">
    <property type="component" value="Unassembled WGS sequence"/>
</dbReference>
<proteinExistence type="predicted"/>
<dbReference type="GO" id="GO:0003676">
    <property type="term" value="F:nucleic acid binding"/>
    <property type="evidence" value="ECO:0007669"/>
    <property type="project" value="InterPro"/>
</dbReference>
<dbReference type="Gene3D" id="3.30.420.10">
    <property type="entry name" value="Ribonuclease H-like superfamily/Ribonuclease H"/>
    <property type="match status" value="1"/>
</dbReference>
<name>A0A7J6I9N4_CANSA</name>
<dbReference type="Pfam" id="PF13456">
    <property type="entry name" value="RVT_3"/>
    <property type="match status" value="1"/>
</dbReference>
<accession>A0A7J6I9N4</accession>
<organism evidence="2 3">
    <name type="scientific">Cannabis sativa</name>
    <name type="common">Hemp</name>
    <name type="synonym">Marijuana</name>
    <dbReference type="NCBI Taxonomy" id="3483"/>
    <lineage>
        <taxon>Eukaryota</taxon>
        <taxon>Viridiplantae</taxon>
        <taxon>Streptophyta</taxon>
        <taxon>Embryophyta</taxon>
        <taxon>Tracheophyta</taxon>
        <taxon>Spermatophyta</taxon>
        <taxon>Magnoliopsida</taxon>
        <taxon>eudicotyledons</taxon>
        <taxon>Gunneridae</taxon>
        <taxon>Pentapetalae</taxon>
        <taxon>rosids</taxon>
        <taxon>fabids</taxon>
        <taxon>Rosales</taxon>
        <taxon>Cannabaceae</taxon>
        <taxon>Cannabis</taxon>
    </lineage>
</organism>
<dbReference type="EMBL" id="JAATIQ010000002">
    <property type="protein sequence ID" value="KAF4403865.1"/>
    <property type="molecule type" value="Genomic_DNA"/>
</dbReference>
<sequence length="134" mass="15026">MEENIEHQSRVVGLLQQLEGTGFIFKLGFQTVLASRHLPGVVSPIFAEGQALMHSLRWCLDSQLSPTFVFSDCLNLVFKVNSAWHDNSALSGLVSRIRSLFSNFPDASLQYLTRQFNMEAHALAKEALKSREDS</sequence>
<dbReference type="CDD" id="cd06222">
    <property type="entry name" value="RNase_H_like"/>
    <property type="match status" value="1"/>
</dbReference>
<dbReference type="PANTHER" id="PTHR47074:SF11">
    <property type="entry name" value="REVERSE TRANSCRIPTASE-LIKE PROTEIN"/>
    <property type="match status" value="1"/>
</dbReference>
<evidence type="ECO:0000259" key="1">
    <source>
        <dbReference type="Pfam" id="PF13456"/>
    </source>
</evidence>
<keyword evidence="3" id="KW-1185">Reference proteome</keyword>
<dbReference type="GO" id="GO:0004523">
    <property type="term" value="F:RNA-DNA hybrid ribonuclease activity"/>
    <property type="evidence" value="ECO:0007669"/>
    <property type="project" value="InterPro"/>
</dbReference>
<dbReference type="InterPro" id="IPR052929">
    <property type="entry name" value="RNase_H-like_EbsB-rel"/>
</dbReference>
<dbReference type="InterPro" id="IPR012337">
    <property type="entry name" value="RNaseH-like_sf"/>
</dbReference>
<dbReference type="SUPFAM" id="SSF53098">
    <property type="entry name" value="Ribonuclease H-like"/>
    <property type="match status" value="1"/>
</dbReference>
<dbReference type="InterPro" id="IPR044730">
    <property type="entry name" value="RNase_H-like_dom_plant"/>
</dbReference>
<dbReference type="AlphaFoldDB" id="A0A7J6I9N4"/>
<protein>
    <recommendedName>
        <fullName evidence="1">RNase H type-1 domain-containing protein</fullName>
    </recommendedName>
</protein>
<reference evidence="2 3" key="1">
    <citation type="journal article" date="2020" name="bioRxiv">
        <title>Sequence and annotation of 42 cannabis genomes reveals extensive copy number variation in cannabinoid synthesis and pathogen resistance genes.</title>
        <authorList>
            <person name="Mckernan K.J."/>
            <person name="Helbert Y."/>
            <person name="Kane L.T."/>
            <person name="Ebling H."/>
            <person name="Zhang L."/>
            <person name="Liu B."/>
            <person name="Eaton Z."/>
            <person name="Mclaughlin S."/>
            <person name="Kingan S."/>
            <person name="Baybayan P."/>
            <person name="Concepcion G."/>
            <person name="Jordan M."/>
            <person name="Riva A."/>
            <person name="Barbazuk W."/>
            <person name="Harkins T."/>
        </authorList>
    </citation>
    <scope>NUCLEOTIDE SEQUENCE [LARGE SCALE GENOMIC DNA]</scope>
    <source>
        <strain evidence="3">cv. Jamaican Lion 4</strain>
        <tissue evidence="2">Leaf</tissue>
    </source>
</reference>
<evidence type="ECO:0000313" key="3">
    <source>
        <dbReference type="Proteomes" id="UP000583929"/>
    </source>
</evidence>